<dbReference type="InterPro" id="IPR010291">
    <property type="entry name" value="Ion_channel_UNC-93"/>
</dbReference>
<reference evidence="7 8" key="1">
    <citation type="submission" date="2024-04" db="EMBL/GenBank/DDBJ databases">
        <authorList>
            <person name="Rising A."/>
            <person name="Reimegard J."/>
            <person name="Sonavane S."/>
            <person name="Akerstrom W."/>
            <person name="Nylinder S."/>
            <person name="Hedman E."/>
            <person name="Kallberg Y."/>
        </authorList>
    </citation>
    <scope>NUCLEOTIDE SEQUENCE [LARGE SCALE GENOMIC DNA]</scope>
</reference>
<dbReference type="AlphaFoldDB" id="A0AAV2ATR3"/>
<feature type="transmembrane region" description="Helical" evidence="6">
    <location>
        <begin position="264"/>
        <end position="282"/>
    </location>
</feature>
<proteinExistence type="inferred from homology"/>
<dbReference type="GO" id="GO:0015459">
    <property type="term" value="F:potassium channel regulator activity"/>
    <property type="evidence" value="ECO:0007669"/>
    <property type="project" value="TreeGrafter"/>
</dbReference>
<dbReference type="Pfam" id="PF05978">
    <property type="entry name" value="UNC-93"/>
    <property type="match status" value="1"/>
</dbReference>
<comment type="caution">
    <text evidence="7">The sequence shown here is derived from an EMBL/GenBank/DDBJ whole genome shotgun (WGS) entry which is preliminary data.</text>
</comment>
<evidence type="ECO:0000313" key="7">
    <source>
        <dbReference type="EMBL" id="CAL1287423.1"/>
    </source>
</evidence>
<dbReference type="SUPFAM" id="SSF103473">
    <property type="entry name" value="MFS general substrate transporter"/>
    <property type="match status" value="1"/>
</dbReference>
<comment type="subcellular location">
    <subcellularLocation>
        <location evidence="1">Membrane</location>
        <topology evidence="1">Multi-pass membrane protein</topology>
    </subcellularLocation>
</comment>
<keyword evidence="3 6" id="KW-0812">Transmembrane</keyword>
<evidence type="ECO:0000256" key="2">
    <source>
        <dbReference type="ARBA" id="ARBA00009172"/>
    </source>
</evidence>
<feature type="transmembrane region" description="Helical" evidence="6">
    <location>
        <begin position="50"/>
        <end position="68"/>
    </location>
</feature>
<dbReference type="PANTHER" id="PTHR19444:SF13">
    <property type="entry name" value="PROTEIN UNC-93 HOMOLOG A"/>
    <property type="match status" value="1"/>
</dbReference>
<evidence type="ECO:0000256" key="6">
    <source>
        <dbReference type="SAM" id="Phobius"/>
    </source>
</evidence>
<dbReference type="GO" id="GO:0055120">
    <property type="term" value="C:striated muscle dense body"/>
    <property type="evidence" value="ECO:0007669"/>
    <property type="project" value="TreeGrafter"/>
</dbReference>
<feature type="transmembrane region" description="Helical" evidence="6">
    <location>
        <begin position="294"/>
        <end position="316"/>
    </location>
</feature>
<accession>A0AAV2ATR3</accession>
<evidence type="ECO:0000313" key="8">
    <source>
        <dbReference type="Proteomes" id="UP001497382"/>
    </source>
</evidence>
<comment type="similarity">
    <text evidence="2">Belongs to the unc-93 family.</text>
</comment>
<keyword evidence="5 6" id="KW-0472">Membrane</keyword>
<dbReference type="GO" id="GO:0005886">
    <property type="term" value="C:plasma membrane"/>
    <property type="evidence" value="ECO:0007669"/>
    <property type="project" value="TreeGrafter"/>
</dbReference>
<evidence type="ECO:0000256" key="4">
    <source>
        <dbReference type="ARBA" id="ARBA00022989"/>
    </source>
</evidence>
<dbReference type="GO" id="GO:0006937">
    <property type="term" value="P:regulation of muscle contraction"/>
    <property type="evidence" value="ECO:0007669"/>
    <property type="project" value="TreeGrafter"/>
</dbReference>
<evidence type="ECO:0000256" key="5">
    <source>
        <dbReference type="ARBA" id="ARBA00023136"/>
    </source>
</evidence>
<dbReference type="EMBL" id="CAXIEN010000217">
    <property type="protein sequence ID" value="CAL1287423.1"/>
    <property type="molecule type" value="Genomic_DNA"/>
</dbReference>
<feature type="transmembrane region" description="Helical" evidence="6">
    <location>
        <begin position="417"/>
        <end position="438"/>
    </location>
</feature>
<dbReference type="PANTHER" id="PTHR19444">
    <property type="entry name" value="UNC-93 RELATED"/>
    <property type="match status" value="1"/>
</dbReference>
<keyword evidence="4 6" id="KW-1133">Transmembrane helix</keyword>
<protein>
    <recommendedName>
        <fullName evidence="9">UNC93-like protein</fullName>
    </recommendedName>
</protein>
<feature type="transmembrane region" description="Helical" evidence="6">
    <location>
        <begin position="323"/>
        <end position="346"/>
    </location>
</feature>
<sequence length="458" mass="51295">MTINMNKKRIVKNLLVMFSSYFIFFLGFQSLSNLQTTLNSEQGIGVDSQALIYASSMISSILLPNLLIKTIGCKWTLVSMFLCSLPYMISNYKPSFGFMMPSSILMGAAISPLNTAGAFYINEMSLRYHTIDMSESMETILARFFGILSFFQENTQIWGNLVSYYILRPATIPLTNQTNITCGINFVKNPNGNGTNPNLQPPSAEKRYILITIYVLSAVIAASLMGFFLDKLENDIQKGKRGQCKEVLWRLLAAAKHAILPDQILLLPMSIFFGLELAFYTGEITEAFIACSWGVHHVGLVTICFGVCGALMSLLVGPLVKCISLMAVLFLATIAYVFNCVVLFLWEPTPEFKTIYFVIAGIWGMADAIWWSQVAALYGLMFPNDREAAFSNLYFWCFFGFFLSYSYANYFTMTVKIYILLCFLFAGMLGYMIGQIKLKCSTSLKPKKDTAVCENSAL</sequence>
<evidence type="ECO:0000256" key="3">
    <source>
        <dbReference type="ARBA" id="ARBA00022692"/>
    </source>
</evidence>
<dbReference type="InterPro" id="IPR036259">
    <property type="entry name" value="MFS_trans_sf"/>
</dbReference>
<dbReference type="Proteomes" id="UP001497382">
    <property type="component" value="Unassembled WGS sequence"/>
</dbReference>
<dbReference type="GO" id="GO:0043266">
    <property type="term" value="P:regulation of potassium ion transport"/>
    <property type="evidence" value="ECO:0007669"/>
    <property type="project" value="TreeGrafter"/>
</dbReference>
<organism evidence="7 8">
    <name type="scientific">Larinioides sclopetarius</name>
    <dbReference type="NCBI Taxonomy" id="280406"/>
    <lineage>
        <taxon>Eukaryota</taxon>
        <taxon>Metazoa</taxon>
        <taxon>Ecdysozoa</taxon>
        <taxon>Arthropoda</taxon>
        <taxon>Chelicerata</taxon>
        <taxon>Arachnida</taxon>
        <taxon>Araneae</taxon>
        <taxon>Araneomorphae</taxon>
        <taxon>Entelegynae</taxon>
        <taxon>Araneoidea</taxon>
        <taxon>Araneidae</taxon>
        <taxon>Larinioides</taxon>
    </lineage>
</organism>
<feature type="transmembrane region" description="Helical" evidence="6">
    <location>
        <begin position="358"/>
        <end position="381"/>
    </location>
</feature>
<dbReference type="InterPro" id="IPR051951">
    <property type="entry name" value="UNC-93_regulatory"/>
</dbReference>
<feature type="transmembrane region" description="Helical" evidence="6">
    <location>
        <begin position="98"/>
        <end position="121"/>
    </location>
</feature>
<name>A0AAV2ATR3_9ARAC</name>
<keyword evidence="8" id="KW-1185">Reference proteome</keyword>
<feature type="transmembrane region" description="Helical" evidence="6">
    <location>
        <begin position="208"/>
        <end position="229"/>
    </location>
</feature>
<evidence type="ECO:0000256" key="1">
    <source>
        <dbReference type="ARBA" id="ARBA00004141"/>
    </source>
</evidence>
<evidence type="ECO:0008006" key="9">
    <source>
        <dbReference type="Google" id="ProtNLM"/>
    </source>
</evidence>
<gene>
    <name evidence="7" type="ORF">LARSCL_LOCUS14821</name>
</gene>
<dbReference type="Gene3D" id="1.20.1250.20">
    <property type="entry name" value="MFS general substrate transporter like domains"/>
    <property type="match status" value="1"/>
</dbReference>
<feature type="transmembrane region" description="Helical" evidence="6">
    <location>
        <begin position="75"/>
        <end position="92"/>
    </location>
</feature>
<feature type="transmembrane region" description="Helical" evidence="6">
    <location>
        <begin position="393"/>
        <end position="411"/>
    </location>
</feature>